<feature type="compositionally biased region" description="Polar residues" evidence="5">
    <location>
        <begin position="91"/>
        <end position="101"/>
    </location>
</feature>
<dbReference type="Gene3D" id="1.10.287.110">
    <property type="entry name" value="DnaJ domain"/>
    <property type="match status" value="1"/>
</dbReference>
<feature type="compositionally biased region" description="Polar residues" evidence="5">
    <location>
        <begin position="55"/>
        <end position="64"/>
    </location>
</feature>
<evidence type="ECO:0000256" key="5">
    <source>
        <dbReference type="SAM" id="MobiDB-lite"/>
    </source>
</evidence>
<dbReference type="PRINTS" id="PR00625">
    <property type="entry name" value="JDOMAIN"/>
</dbReference>
<evidence type="ECO:0000313" key="7">
    <source>
        <dbReference type="EMBL" id="CAD8451788.1"/>
    </source>
</evidence>
<keyword evidence="3" id="KW-1133">Transmembrane helix</keyword>
<dbReference type="SUPFAM" id="SSF46565">
    <property type="entry name" value="Chaperone J-domain"/>
    <property type="match status" value="1"/>
</dbReference>
<comment type="subcellular location">
    <subcellularLocation>
        <location evidence="1">Membrane</location>
        <topology evidence="1">Single-pass membrane protein</topology>
    </subcellularLocation>
</comment>
<dbReference type="EMBL" id="HBEM01016142">
    <property type="protein sequence ID" value="CAD8451788.1"/>
    <property type="molecule type" value="Transcribed_RNA"/>
</dbReference>
<proteinExistence type="predicted"/>
<dbReference type="Pfam" id="PF09320">
    <property type="entry name" value="DUF1977"/>
    <property type="match status" value="1"/>
</dbReference>
<dbReference type="GO" id="GO:0005789">
    <property type="term" value="C:endoplasmic reticulum membrane"/>
    <property type="evidence" value="ECO:0007669"/>
    <property type="project" value="TreeGrafter"/>
</dbReference>
<accession>A0A7S0DEN4</accession>
<evidence type="ECO:0000256" key="3">
    <source>
        <dbReference type="ARBA" id="ARBA00022989"/>
    </source>
</evidence>
<dbReference type="GO" id="GO:0071218">
    <property type="term" value="P:cellular response to misfolded protein"/>
    <property type="evidence" value="ECO:0007669"/>
    <property type="project" value="TreeGrafter"/>
</dbReference>
<gene>
    <name evidence="7" type="ORF">LAMO00422_LOCUS11104</name>
</gene>
<dbReference type="InterPro" id="IPR001623">
    <property type="entry name" value="DnaJ_domain"/>
</dbReference>
<reference evidence="7" key="1">
    <citation type="submission" date="2021-01" db="EMBL/GenBank/DDBJ databases">
        <authorList>
            <person name="Corre E."/>
            <person name="Pelletier E."/>
            <person name="Niang G."/>
            <person name="Scheremetjew M."/>
            <person name="Finn R."/>
            <person name="Kale V."/>
            <person name="Holt S."/>
            <person name="Cochrane G."/>
            <person name="Meng A."/>
            <person name="Brown T."/>
            <person name="Cohen L."/>
        </authorList>
    </citation>
    <scope>NUCLEOTIDE SEQUENCE</scope>
    <source>
        <strain evidence="7">CCMP2058</strain>
    </source>
</reference>
<dbReference type="CDD" id="cd06257">
    <property type="entry name" value="DnaJ"/>
    <property type="match status" value="1"/>
</dbReference>
<protein>
    <recommendedName>
        <fullName evidence="6">J domain-containing protein</fullName>
    </recommendedName>
</protein>
<feature type="region of interest" description="Disordered" evidence="5">
    <location>
        <begin position="55"/>
        <end position="119"/>
    </location>
</feature>
<evidence type="ECO:0000259" key="6">
    <source>
        <dbReference type="PROSITE" id="PS50076"/>
    </source>
</evidence>
<name>A0A7S0DEN4_9EUKA</name>
<keyword evidence="2" id="KW-0812">Transmembrane</keyword>
<dbReference type="PANTHER" id="PTHR43908:SF3">
    <property type="entry name" value="AT29763P-RELATED"/>
    <property type="match status" value="1"/>
</dbReference>
<feature type="compositionally biased region" description="Low complexity" evidence="5">
    <location>
        <begin position="65"/>
        <end position="74"/>
    </location>
</feature>
<evidence type="ECO:0000256" key="1">
    <source>
        <dbReference type="ARBA" id="ARBA00004167"/>
    </source>
</evidence>
<feature type="domain" description="J" evidence="6">
    <location>
        <begin position="138"/>
        <end position="202"/>
    </location>
</feature>
<dbReference type="SMART" id="SM00271">
    <property type="entry name" value="DnaJ"/>
    <property type="match status" value="1"/>
</dbReference>
<feature type="compositionally biased region" description="Basic and acidic residues" evidence="5">
    <location>
        <begin position="102"/>
        <end position="118"/>
    </location>
</feature>
<evidence type="ECO:0000256" key="4">
    <source>
        <dbReference type="ARBA" id="ARBA00023136"/>
    </source>
</evidence>
<organism evidence="7">
    <name type="scientific">Amorphochlora amoebiformis</name>
    <dbReference type="NCBI Taxonomy" id="1561963"/>
    <lineage>
        <taxon>Eukaryota</taxon>
        <taxon>Sar</taxon>
        <taxon>Rhizaria</taxon>
        <taxon>Cercozoa</taxon>
        <taxon>Chlorarachniophyceae</taxon>
        <taxon>Amorphochlora</taxon>
    </lineage>
</organism>
<dbReference type="InterPro" id="IPR051100">
    <property type="entry name" value="DnaJ_subfamily_B/C"/>
</dbReference>
<dbReference type="PANTHER" id="PTHR43908">
    <property type="entry name" value="AT29763P-RELATED"/>
    <property type="match status" value="1"/>
</dbReference>
<dbReference type="Pfam" id="PF00226">
    <property type="entry name" value="DnaJ"/>
    <property type="match status" value="1"/>
</dbReference>
<keyword evidence="4" id="KW-0472">Membrane</keyword>
<dbReference type="GO" id="GO:0030544">
    <property type="term" value="F:Hsp70 protein binding"/>
    <property type="evidence" value="ECO:0007669"/>
    <property type="project" value="TreeGrafter"/>
</dbReference>
<dbReference type="InterPro" id="IPR015399">
    <property type="entry name" value="DUF1977_DnaJ-like"/>
</dbReference>
<dbReference type="PROSITE" id="PS50076">
    <property type="entry name" value="DNAJ_2"/>
    <property type="match status" value="1"/>
</dbReference>
<dbReference type="InterPro" id="IPR036869">
    <property type="entry name" value="J_dom_sf"/>
</dbReference>
<evidence type="ECO:0000256" key="2">
    <source>
        <dbReference type="ARBA" id="ARBA00022692"/>
    </source>
</evidence>
<sequence length="407" mass="46115">MLGEEARQNAVKCIMVARKYLSQGDLASAKRMALKSKRFQHLPVADALLKQLDDIQNPTSPASPKSTNTSSKHSNSNKRSNHSTRNGAGAGSNSKPQASQRDSGRLGSEESQGEKENVQVRYTASQARIVREVRSEKDYYKLLKIDRSASKEAITKAYRKVAVRCHPDKNPHPKAEEAFKKLSTIKGILTDERKRRTYDRFGEEGVSEAGSRGGGGYRRHNRFRSSYGYEGSGYHAFSEDDIFNMFFDTGRRRRRGRQDRAQDDGHPRGFQMAQLVQFLPFVLILLLSFFNQSHKPDIHYSLVRSSEFPVPRTSPSGTEYFVSYHFNRKYSRETSVLRSLDEMADAEYFHKIKESCDLERVVRSKSISAAQRNKEGGAQAMAQRLRQAHNLATPSCFRMNSIIDAQA</sequence>
<dbReference type="AlphaFoldDB" id="A0A7S0DEN4"/>